<protein>
    <submittedName>
        <fullName evidence="8">EamA family transporter</fullName>
    </submittedName>
</protein>
<feature type="transmembrane region" description="Helical" evidence="6">
    <location>
        <begin position="129"/>
        <end position="152"/>
    </location>
</feature>
<dbReference type="SUPFAM" id="SSF103481">
    <property type="entry name" value="Multidrug resistance efflux transporter EmrE"/>
    <property type="match status" value="2"/>
</dbReference>
<feature type="domain" description="EamA" evidence="7">
    <location>
        <begin position="195"/>
        <end position="330"/>
    </location>
</feature>
<proteinExistence type="inferred from homology"/>
<name>A0A951QC58_9CYAN</name>
<keyword evidence="4 6" id="KW-1133">Transmembrane helix</keyword>
<keyword evidence="5 6" id="KW-0472">Membrane</keyword>
<evidence type="ECO:0000256" key="1">
    <source>
        <dbReference type="ARBA" id="ARBA00004141"/>
    </source>
</evidence>
<evidence type="ECO:0000313" key="9">
    <source>
        <dbReference type="Proteomes" id="UP000757435"/>
    </source>
</evidence>
<dbReference type="InterPro" id="IPR000620">
    <property type="entry name" value="EamA_dom"/>
</dbReference>
<feature type="transmembrane region" description="Helical" evidence="6">
    <location>
        <begin position="224"/>
        <end position="245"/>
    </location>
</feature>
<dbReference type="Proteomes" id="UP000757435">
    <property type="component" value="Unassembled WGS sequence"/>
</dbReference>
<comment type="caution">
    <text evidence="8">The sequence shown here is derived from an EMBL/GenBank/DDBJ whole genome shotgun (WGS) entry which is preliminary data.</text>
</comment>
<evidence type="ECO:0000313" key="8">
    <source>
        <dbReference type="EMBL" id="MBW4659864.1"/>
    </source>
</evidence>
<evidence type="ECO:0000259" key="7">
    <source>
        <dbReference type="Pfam" id="PF00892"/>
    </source>
</evidence>
<feature type="transmembrane region" description="Helical" evidence="6">
    <location>
        <begin position="41"/>
        <end position="61"/>
    </location>
</feature>
<feature type="transmembrane region" description="Helical" evidence="6">
    <location>
        <begin position="15"/>
        <end position="35"/>
    </location>
</feature>
<sequence>MQIQVKQSDFTRSPLFLIAPFFFLGTAMVVMKFIIPDTTPLFLAAFRLLPAGVLILGVAALMKRPQPTTWQAWLWIGLFALIDGAIFQGFLTEGLVRTGAGIGAILIDAQPLVVALLSRFLFGELIGLWGWLGLGIGLAGICLCGLPAYWFFNLLKNLGISVPYAVQAVLSSSDSLVNSQPVVASGFNIQNLLNSGELLMLLAALAMSFGTIIIRYVKQHADPLVATGWHMILGGLPLAVLSFIWEDSQIVNLHAGEWAGLGYATVFGTAITYGIFFYLASTGNMTSVSALIFLTPVFALLFSSLLLDETLSGLQWIGVALTLISVYLVNQRDEIAKKFAGDGAIAPAITVTNPASSETSTPLVAENTALEQDA</sequence>
<evidence type="ECO:0000256" key="4">
    <source>
        <dbReference type="ARBA" id="ARBA00022989"/>
    </source>
</evidence>
<evidence type="ECO:0000256" key="6">
    <source>
        <dbReference type="SAM" id="Phobius"/>
    </source>
</evidence>
<evidence type="ECO:0000256" key="5">
    <source>
        <dbReference type="ARBA" id="ARBA00023136"/>
    </source>
</evidence>
<evidence type="ECO:0000256" key="2">
    <source>
        <dbReference type="ARBA" id="ARBA00007362"/>
    </source>
</evidence>
<feature type="transmembrane region" description="Helical" evidence="6">
    <location>
        <begin position="260"/>
        <end position="280"/>
    </location>
</feature>
<feature type="transmembrane region" description="Helical" evidence="6">
    <location>
        <begin position="198"/>
        <end position="217"/>
    </location>
</feature>
<accession>A0A951QC58</accession>
<evidence type="ECO:0000256" key="3">
    <source>
        <dbReference type="ARBA" id="ARBA00022692"/>
    </source>
</evidence>
<dbReference type="InterPro" id="IPR050638">
    <property type="entry name" value="AA-Vitamin_Transporters"/>
</dbReference>
<dbReference type="Pfam" id="PF00892">
    <property type="entry name" value="EamA"/>
    <property type="match status" value="2"/>
</dbReference>
<comment type="similarity">
    <text evidence="2">Belongs to the EamA transporter family.</text>
</comment>
<dbReference type="EMBL" id="JAHHHD010000015">
    <property type="protein sequence ID" value="MBW4659864.1"/>
    <property type="molecule type" value="Genomic_DNA"/>
</dbReference>
<feature type="transmembrane region" description="Helical" evidence="6">
    <location>
        <begin position="73"/>
        <end position="90"/>
    </location>
</feature>
<dbReference type="GO" id="GO:0016020">
    <property type="term" value="C:membrane"/>
    <property type="evidence" value="ECO:0007669"/>
    <property type="project" value="UniProtKB-SubCell"/>
</dbReference>
<reference evidence="8" key="2">
    <citation type="journal article" date="2022" name="Microbiol. Resour. Announc.">
        <title>Metagenome Sequencing to Explore Phylogenomics of Terrestrial Cyanobacteria.</title>
        <authorList>
            <person name="Ward R.D."/>
            <person name="Stajich J.E."/>
            <person name="Johansen J.R."/>
            <person name="Huntemann M."/>
            <person name="Clum A."/>
            <person name="Foster B."/>
            <person name="Foster B."/>
            <person name="Roux S."/>
            <person name="Palaniappan K."/>
            <person name="Varghese N."/>
            <person name="Mukherjee S."/>
            <person name="Reddy T.B.K."/>
            <person name="Daum C."/>
            <person name="Copeland A."/>
            <person name="Chen I.A."/>
            <person name="Ivanova N.N."/>
            <person name="Kyrpides N.C."/>
            <person name="Shapiro N."/>
            <person name="Eloe-Fadrosh E.A."/>
            <person name="Pietrasiak N."/>
        </authorList>
    </citation>
    <scope>NUCLEOTIDE SEQUENCE</scope>
    <source>
        <strain evidence="8">UHER 2000/2452</strain>
    </source>
</reference>
<feature type="transmembrane region" description="Helical" evidence="6">
    <location>
        <begin position="287"/>
        <end position="307"/>
    </location>
</feature>
<dbReference type="PANTHER" id="PTHR32322">
    <property type="entry name" value="INNER MEMBRANE TRANSPORTER"/>
    <property type="match status" value="1"/>
</dbReference>
<dbReference type="AlphaFoldDB" id="A0A951QC58"/>
<gene>
    <name evidence="8" type="ORF">KME15_14405</name>
</gene>
<feature type="domain" description="EamA" evidence="7">
    <location>
        <begin position="15"/>
        <end position="143"/>
    </location>
</feature>
<reference evidence="8" key="1">
    <citation type="submission" date="2021-05" db="EMBL/GenBank/DDBJ databases">
        <authorList>
            <person name="Pietrasiak N."/>
            <person name="Ward R."/>
            <person name="Stajich J.E."/>
            <person name="Kurbessoian T."/>
        </authorList>
    </citation>
    <scope>NUCLEOTIDE SEQUENCE</scope>
    <source>
        <strain evidence="8">UHER 2000/2452</strain>
    </source>
</reference>
<dbReference type="PANTHER" id="PTHR32322:SF2">
    <property type="entry name" value="EAMA DOMAIN-CONTAINING PROTEIN"/>
    <property type="match status" value="1"/>
</dbReference>
<organism evidence="8 9">
    <name type="scientific">Drouetiella hepatica Uher 2000/2452</name>
    <dbReference type="NCBI Taxonomy" id="904376"/>
    <lineage>
        <taxon>Bacteria</taxon>
        <taxon>Bacillati</taxon>
        <taxon>Cyanobacteriota</taxon>
        <taxon>Cyanophyceae</taxon>
        <taxon>Oculatellales</taxon>
        <taxon>Oculatellaceae</taxon>
        <taxon>Drouetiella</taxon>
    </lineage>
</organism>
<dbReference type="InterPro" id="IPR037185">
    <property type="entry name" value="EmrE-like"/>
</dbReference>
<keyword evidence="3 6" id="KW-0812">Transmembrane</keyword>
<feature type="transmembrane region" description="Helical" evidence="6">
    <location>
        <begin position="102"/>
        <end position="122"/>
    </location>
</feature>
<comment type="subcellular location">
    <subcellularLocation>
        <location evidence="1">Membrane</location>
        <topology evidence="1">Multi-pass membrane protein</topology>
    </subcellularLocation>
</comment>
<feature type="transmembrane region" description="Helical" evidence="6">
    <location>
        <begin position="313"/>
        <end position="330"/>
    </location>
</feature>